<feature type="transmembrane region" description="Helical" evidence="2">
    <location>
        <begin position="113"/>
        <end position="137"/>
    </location>
</feature>
<evidence type="ECO:0000313" key="4">
    <source>
        <dbReference type="Proteomes" id="UP000460157"/>
    </source>
</evidence>
<name>A0A7K1UEQ6_9MICC</name>
<evidence type="ECO:0000256" key="1">
    <source>
        <dbReference type="SAM" id="MobiDB-lite"/>
    </source>
</evidence>
<feature type="compositionally biased region" description="Low complexity" evidence="1">
    <location>
        <begin position="18"/>
        <end position="33"/>
    </location>
</feature>
<comment type="caution">
    <text evidence="3">The sequence shown here is derived from an EMBL/GenBank/DDBJ whole genome shotgun (WGS) entry which is preliminary data.</text>
</comment>
<evidence type="ECO:0000256" key="2">
    <source>
        <dbReference type="SAM" id="Phobius"/>
    </source>
</evidence>
<evidence type="ECO:0000313" key="3">
    <source>
        <dbReference type="EMBL" id="MVT24963.1"/>
    </source>
</evidence>
<organism evidence="3 4">
    <name type="scientific">Nesterenkonia alkaliphila</name>
    <dbReference type="NCBI Taxonomy" id="1463631"/>
    <lineage>
        <taxon>Bacteria</taxon>
        <taxon>Bacillati</taxon>
        <taxon>Actinomycetota</taxon>
        <taxon>Actinomycetes</taxon>
        <taxon>Micrococcales</taxon>
        <taxon>Micrococcaceae</taxon>
        <taxon>Nesterenkonia</taxon>
    </lineage>
</organism>
<keyword evidence="2" id="KW-0812">Transmembrane</keyword>
<feature type="region of interest" description="Disordered" evidence="1">
    <location>
        <begin position="1"/>
        <end position="108"/>
    </location>
</feature>
<reference evidence="3 4" key="1">
    <citation type="submission" date="2019-12" db="EMBL/GenBank/DDBJ databases">
        <title>Nesterenkonia muleiensis sp. nov., a novel actinobacterium isolated from sap of Populus euphratica.</title>
        <authorList>
            <person name="Wang R."/>
        </authorList>
    </citation>
    <scope>NUCLEOTIDE SEQUENCE [LARGE SCALE GENOMIC DNA]</scope>
    <source>
        <strain evidence="3 4">F10</strain>
    </source>
</reference>
<keyword evidence="4" id="KW-1185">Reference proteome</keyword>
<gene>
    <name evidence="3" type="ORF">GNZ21_01050</name>
</gene>
<feature type="compositionally biased region" description="Low complexity" evidence="1">
    <location>
        <begin position="309"/>
        <end position="333"/>
    </location>
</feature>
<feature type="compositionally biased region" description="Polar residues" evidence="1">
    <location>
        <begin position="1"/>
        <end position="17"/>
    </location>
</feature>
<dbReference type="RefSeq" id="WP_157320543.1">
    <property type="nucleotide sequence ID" value="NZ_BMFX01000009.1"/>
</dbReference>
<feature type="compositionally biased region" description="Low complexity" evidence="1">
    <location>
        <begin position="54"/>
        <end position="90"/>
    </location>
</feature>
<feature type="region of interest" description="Disordered" evidence="1">
    <location>
        <begin position="295"/>
        <end position="472"/>
    </location>
</feature>
<accession>A0A7K1UEQ6</accession>
<dbReference type="OrthoDB" id="9973313at2"/>
<keyword evidence="2" id="KW-1133">Transmembrane helix</keyword>
<dbReference type="Proteomes" id="UP000460157">
    <property type="component" value="Unassembled WGS sequence"/>
</dbReference>
<sequence>MSDQPGQQDPNGNSYNRPPSQSAPGAPAQGAPQWQYPHGAPHAESAGQGGGPGQPYQQASQHSYPQQGGYQQGQQPGYPQQPGHQPYQQPDYLARGSQSAAPAKAKKGKAPTVLTVLGAISLLAGIVLLVVGGLLFWRVLPTDVLDSSGNPGPDAIGHTEAGGSFTADLDSGSSYTFFGAYPRGGGGTFEGGPNIISPSGEQEIANWAQVEATAEQGGTIAESVWTFTPEESGEYSIDTPPATGEITVILTEGGDMGGFLGGILGGVGIFLVGGFLALVGLVLLIIGIVMGSSRRKKAKRSGQGGNSSQPYGQYQPQPQQYGQQPQYQGYQQPGQPPQQPQYGTQYGGQQGTTPPAQQYGAGAPHLSSPEPGAPGAPGAPAQHQPYQQPSAESYQQSTAPSAESAQQAPSAESAQGGQPWSPGQYQQPGQQGQPGQFGQQPGEPGQQPQPDEPGQFGQRPGEPGQQRPESHQ</sequence>
<proteinExistence type="predicted"/>
<protein>
    <submittedName>
        <fullName evidence="3">Uncharacterized protein</fullName>
    </submittedName>
</protein>
<feature type="compositionally biased region" description="Low complexity" evidence="1">
    <location>
        <begin position="376"/>
        <end position="458"/>
    </location>
</feature>
<feature type="transmembrane region" description="Helical" evidence="2">
    <location>
        <begin position="263"/>
        <end position="290"/>
    </location>
</feature>
<dbReference type="EMBL" id="WRPM01000007">
    <property type="protein sequence ID" value="MVT24963.1"/>
    <property type="molecule type" value="Genomic_DNA"/>
</dbReference>
<feature type="compositionally biased region" description="Low complexity" evidence="1">
    <location>
        <begin position="351"/>
        <end position="360"/>
    </location>
</feature>
<dbReference type="AlphaFoldDB" id="A0A7K1UEQ6"/>
<keyword evidence="2" id="KW-0472">Membrane</keyword>